<organism evidence="1 2">
    <name type="scientific">Streptomyces termitum</name>
    <dbReference type="NCBI Taxonomy" id="67368"/>
    <lineage>
        <taxon>Bacteria</taxon>
        <taxon>Bacillati</taxon>
        <taxon>Actinomycetota</taxon>
        <taxon>Actinomycetes</taxon>
        <taxon>Kitasatosporales</taxon>
        <taxon>Streptomycetaceae</taxon>
        <taxon>Streptomyces</taxon>
    </lineage>
</organism>
<comment type="caution">
    <text evidence="1">The sequence shown here is derived from an EMBL/GenBank/DDBJ whole genome shotgun (WGS) entry which is preliminary data.</text>
</comment>
<sequence length="170" mass="16844">MEYGTGRGRVWGAVLPGVVAALVLGVGGCAAADGPAAPAPGTSGTGADTGATAEPRAAAALVEVAVSGGFAGVDNRLAVAEDGSWTSRSRSGEVRTGRMTAGELAALRAALEDPAYARVPEEPSGRTVADGFRYTVTYHDRAVVAGDDGRPAALQRVFDALPGGGPPTAP</sequence>
<name>A0A918SVB5_9ACTN</name>
<dbReference type="Proteomes" id="UP000644020">
    <property type="component" value="Unassembled WGS sequence"/>
</dbReference>
<reference evidence="1" key="2">
    <citation type="submission" date="2020-09" db="EMBL/GenBank/DDBJ databases">
        <authorList>
            <person name="Sun Q."/>
            <person name="Ohkuma M."/>
        </authorList>
    </citation>
    <scope>NUCLEOTIDE SEQUENCE</scope>
    <source>
        <strain evidence="1">JCM 4518</strain>
    </source>
</reference>
<proteinExistence type="predicted"/>
<reference evidence="1" key="1">
    <citation type="journal article" date="2014" name="Int. J. Syst. Evol. Microbiol.">
        <title>Complete genome sequence of Corynebacterium casei LMG S-19264T (=DSM 44701T), isolated from a smear-ripened cheese.</title>
        <authorList>
            <consortium name="US DOE Joint Genome Institute (JGI-PGF)"/>
            <person name="Walter F."/>
            <person name="Albersmeier A."/>
            <person name="Kalinowski J."/>
            <person name="Ruckert C."/>
        </authorList>
    </citation>
    <scope>NUCLEOTIDE SEQUENCE</scope>
    <source>
        <strain evidence="1">JCM 4518</strain>
    </source>
</reference>
<evidence type="ECO:0000313" key="1">
    <source>
        <dbReference type="EMBL" id="GHA73626.1"/>
    </source>
</evidence>
<gene>
    <name evidence="1" type="ORF">GCM10010305_15260</name>
</gene>
<evidence type="ECO:0008006" key="3">
    <source>
        <dbReference type="Google" id="ProtNLM"/>
    </source>
</evidence>
<accession>A0A918SVB5</accession>
<dbReference type="PROSITE" id="PS51257">
    <property type="entry name" value="PROKAR_LIPOPROTEIN"/>
    <property type="match status" value="1"/>
</dbReference>
<dbReference type="AlphaFoldDB" id="A0A918SVB5"/>
<protein>
    <recommendedName>
        <fullName evidence="3">Lipoprotein</fullName>
    </recommendedName>
</protein>
<evidence type="ECO:0000313" key="2">
    <source>
        <dbReference type="Proteomes" id="UP000644020"/>
    </source>
</evidence>
<dbReference type="EMBL" id="BMUL01000003">
    <property type="protein sequence ID" value="GHA73626.1"/>
    <property type="molecule type" value="Genomic_DNA"/>
</dbReference>
<keyword evidence="2" id="KW-1185">Reference proteome</keyword>